<dbReference type="SMART" id="SM00612">
    <property type="entry name" value="Kelch"/>
    <property type="match status" value="1"/>
</dbReference>
<accession>B8KV57</accession>
<dbReference type="Pfam" id="PF24681">
    <property type="entry name" value="Kelch_KLHDC2_KLHL20_DRC7"/>
    <property type="match status" value="1"/>
</dbReference>
<dbReference type="PANTHER" id="PTHR24412">
    <property type="entry name" value="KELCH PROTEIN"/>
    <property type="match status" value="1"/>
</dbReference>
<dbReference type="STRING" id="565045.NOR51B_2380"/>
<evidence type="ECO:0000256" key="2">
    <source>
        <dbReference type="ARBA" id="ARBA00022737"/>
    </source>
</evidence>
<evidence type="ECO:0000256" key="1">
    <source>
        <dbReference type="ARBA" id="ARBA00022441"/>
    </source>
</evidence>
<keyword evidence="4" id="KW-1185">Reference proteome</keyword>
<dbReference type="InterPro" id="IPR006652">
    <property type="entry name" value="Kelch_1"/>
</dbReference>
<dbReference type="RefSeq" id="WP_009021172.1">
    <property type="nucleotide sequence ID" value="NZ_DS999411.1"/>
</dbReference>
<dbReference type="EMBL" id="DS999411">
    <property type="protein sequence ID" value="EED36429.1"/>
    <property type="molecule type" value="Genomic_DNA"/>
</dbReference>
<protein>
    <submittedName>
        <fullName evidence="3">Kelch repeat lipoprotein</fullName>
    </submittedName>
</protein>
<dbReference type="AlphaFoldDB" id="B8KV57"/>
<reference evidence="4" key="1">
    <citation type="journal article" date="2013" name="BMC Microbiol.">
        <title>Taxonomy and evolution of bacteriochlorophyll a-containing members of the OM60/NOR5 clade of marine gammaproteobacteria: description of Luminiphilus syltensis gen. nov., sp. nov., reclassification of Haliea rubra as Pseudohaliea rubra gen. nov., comb. nov., and emendation of Chromatocurvus halotolerans.</title>
        <authorList>
            <person name="Spring S."/>
            <person name="Riedel T."/>
            <person name="Sproer C."/>
            <person name="Yan S."/>
            <person name="Harder J."/>
            <person name="Fuchs B.M."/>
        </authorList>
    </citation>
    <scope>NUCLEOTIDE SEQUENCE [LARGE SCALE GENOMIC DNA]</scope>
    <source>
        <strain evidence="4">NOR51-B</strain>
    </source>
</reference>
<organism evidence="3 4">
    <name type="scientific">Luminiphilus syltensis NOR5-1B</name>
    <dbReference type="NCBI Taxonomy" id="565045"/>
    <lineage>
        <taxon>Bacteria</taxon>
        <taxon>Pseudomonadati</taxon>
        <taxon>Pseudomonadota</taxon>
        <taxon>Gammaproteobacteria</taxon>
        <taxon>Cellvibrionales</taxon>
        <taxon>Halieaceae</taxon>
        <taxon>Luminiphilus</taxon>
    </lineage>
</organism>
<sequence>MPYRTQEIYPARLGTKIYVVGGLSPDFMDHRLGLSDQTLVYDIARNTWQTGPGFPEPSHHVNCIGYGGKLYAAGGFTLSNSGRWKMRQSLHVYDPAFPRSGWRQLTSMPLPQAESVLFASDGLLHLISGRTPSSPGNDQWQDHTDTDRHQIYNVSGNNWMLGPNCPTPRNSAAGATVDGNHYLIGGRTVSGGNVADVTVLSGTGSSPGASDQAWRWESLPSMPQAQGGLAAAALNSKIYVFGGEYASFFGNGVFSDTWCFDPSRQSWQPASPMPTPRHGLGAIAYDNEIFLLGGAREAGAESTSDVVTLFEP</sequence>
<proteinExistence type="predicted"/>
<dbReference type="eggNOG" id="COG3055">
    <property type="taxonomic scope" value="Bacteria"/>
</dbReference>
<dbReference type="PANTHER" id="PTHR24412:SF489">
    <property type="entry name" value="RING FINGER DOMAIN AND KELCH REPEAT-CONTAINING PROTEIN DDB_G0271372"/>
    <property type="match status" value="1"/>
</dbReference>
<dbReference type="InterPro" id="IPR015915">
    <property type="entry name" value="Kelch-typ_b-propeller"/>
</dbReference>
<dbReference type="Proteomes" id="UP000004699">
    <property type="component" value="Unassembled WGS sequence"/>
</dbReference>
<dbReference type="InterPro" id="IPR011043">
    <property type="entry name" value="Gal_Oxase/kelch_b-propeller"/>
</dbReference>
<dbReference type="Gene3D" id="2.120.10.80">
    <property type="entry name" value="Kelch-type beta propeller"/>
    <property type="match status" value="2"/>
</dbReference>
<evidence type="ECO:0000313" key="3">
    <source>
        <dbReference type="EMBL" id="EED36429.1"/>
    </source>
</evidence>
<dbReference type="HOGENOM" id="CLU_004253_10_0_6"/>
<keyword evidence="2" id="KW-0677">Repeat</keyword>
<name>B8KV57_9GAMM</name>
<dbReference type="SUPFAM" id="SSF50965">
    <property type="entry name" value="Galactose oxidase, central domain"/>
    <property type="match status" value="1"/>
</dbReference>
<keyword evidence="3" id="KW-0449">Lipoprotein</keyword>
<evidence type="ECO:0000313" key="4">
    <source>
        <dbReference type="Proteomes" id="UP000004699"/>
    </source>
</evidence>
<gene>
    <name evidence="3" type="ORF">NOR51B_2380</name>
</gene>
<keyword evidence="1" id="KW-0880">Kelch repeat</keyword>